<gene>
    <name evidence="4" type="ORF">D5S18_06030</name>
</gene>
<keyword evidence="2" id="KW-1015">Disulfide bond</keyword>
<proteinExistence type="predicted"/>
<dbReference type="AlphaFoldDB" id="A0A3A4KRF2"/>
<feature type="disulfide bond" evidence="2">
    <location>
        <begin position="144"/>
        <end position="154"/>
    </location>
</feature>
<name>A0A3A4KRF2_9NOCA</name>
<dbReference type="Gene3D" id="3.40.50.1110">
    <property type="entry name" value="SGNH hydrolase"/>
    <property type="match status" value="1"/>
</dbReference>
<feature type="active site" evidence="1">
    <location>
        <position position="283"/>
    </location>
</feature>
<evidence type="ECO:0000313" key="4">
    <source>
        <dbReference type="EMBL" id="RJO78440.1"/>
    </source>
</evidence>
<dbReference type="InterPro" id="IPR037460">
    <property type="entry name" value="SEST-like"/>
</dbReference>
<dbReference type="InterPro" id="IPR036514">
    <property type="entry name" value="SGNH_hydro_sf"/>
</dbReference>
<feature type="domain" description="SGNH hydrolase-type esterase" evidence="3">
    <location>
        <begin position="44"/>
        <end position="289"/>
    </location>
</feature>
<dbReference type="CDD" id="cd01823">
    <property type="entry name" value="SEST_like"/>
    <property type="match status" value="1"/>
</dbReference>
<protein>
    <submittedName>
        <fullName evidence="4">SGNH/GDSL hydrolase family protein</fullName>
    </submittedName>
</protein>
<feature type="disulfide bond" evidence="2">
    <location>
        <begin position="67"/>
        <end position="92"/>
    </location>
</feature>
<dbReference type="Proteomes" id="UP000266677">
    <property type="component" value="Unassembled WGS sequence"/>
</dbReference>
<dbReference type="GO" id="GO:0019433">
    <property type="term" value="P:triglyceride catabolic process"/>
    <property type="evidence" value="ECO:0007669"/>
    <property type="project" value="TreeGrafter"/>
</dbReference>
<evidence type="ECO:0000256" key="2">
    <source>
        <dbReference type="PIRSR" id="PIRSR637460-2"/>
    </source>
</evidence>
<keyword evidence="4" id="KW-0378">Hydrolase</keyword>
<dbReference type="EMBL" id="QZFU01000013">
    <property type="protein sequence ID" value="RJO78440.1"/>
    <property type="molecule type" value="Genomic_DNA"/>
</dbReference>
<feature type="active site" description="Nucleophile" evidence="1">
    <location>
        <position position="48"/>
    </location>
</feature>
<dbReference type="Pfam" id="PF13472">
    <property type="entry name" value="Lipase_GDSL_2"/>
    <property type="match status" value="1"/>
</dbReference>
<accession>A0A3A4KRF2</accession>
<dbReference type="GO" id="GO:0004806">
    <property type="term" value="F:triacylglycerol lipase activity"/>
    <property type="evidence" value="ECO:0007669"/>
    <property type="project" value="TreeGrafter"/>
</dbReference>
<sequence>MTVGVSRGGTGRVVSGLVAGAVVLASGGAGPAAAEASGVGEYVALGDSWAADATLSQVSARFVPVGCAQSAGNYPKQVAAALGPARFVDATCGGATTANLTEPQSLPVGADNPPQFDRLGPGTDLVTLEIGGNDIGLASAVSECVTGDPGTAVCRDTYVRDGVDAMTQRIAAAAPKISAAIDGIRARAPRARILLVDYLAGIGTTGGCFPVIPISDADASWLGNKLLELDRMLAEVARAQKVEFVDTYAGSGGHDACQAPGVRWVEGLIPLSVNPVGPAVPFHPNQLGADHQARTVLAALRR</sequence>
<feature type="disulfide bond" evidence="2">
    <location>
        <begin position="208"/>
        <end position="257"/>
    </location>
</feature>
<evidence type="ECO:0000313" key="5">
    <source>
        <dbReference type="Proteomes" id="UP000266677"/>
    </source>
</evidence>
<dbReference type="SUPFAM" id="SSF52266">
    <property type="entry name" value="SGNH hydrolase"/>
    <property type="match status" value="1"/>
</dbReference>
<keyword evidence="5" id="KW-1185">Reference proteome</keyword>
<evidence type="ECO:0000256" key="1">
    <source>
        <dbReference type="PIRSR" id="PIRSR637460-1"/>
    </source>
</evidence>
<comment type="caution">
    <text evidence="4">The sequence shown here is derived from an EMBL/GenBank/DDBJ whole genome shotgun (WGS) entry which is preliminary data.</text>
</comment>
<reference evidence="4 5" key="1">
    <citation type="submission" date="2018-09" db="EMBL/GenBank/DDBJ databases">
        <title>YIM PH21274 draft genome.</title>
        <authorList>
            <person name="Miao C."/>
        </authorList>
    </citation>
    <scope>NUCLEOTIDE SEQUENCE [LARGE SCALE GENOMIC DNA]</scope>
    <source>
        <strain evidence="4 5">YIM PH 21724</strain>
    </source>
</reference>
<dbReference type="InterPro" id="IPR013830">
    <property type="entry name" value="SGNH_hydro"/>
</dbReference>
<dbReference type="PANTHER" id="PTHR37981:SF1">
    <property type="entry name" value="SGNH HYDROLASE-TYPE ESTERASE DOMAIN-CONTAINING PROTEIN"/>
    <property type="match status" value="1"/>
</dbReference>
<organism evidence="4 5">
    <name type="scientific">Nocardia panacis</name>
    <dbReference type="NCBI Taxonomy" id="2340916"/>
    <lineage>
        <taxon>Bacteria</taxon>
        <taxon>Bacillati</taxon>
        <taxon>Actinomycetota</taxon>
        <taxon>Actinomycetes</taxon>
        <taxon>Mycobacteriales</taxon>
        <taxon>Nocardiaceae</taxon>
        <taxon>Nocardia</taxon>
    </lineage>
</organism>
<evidence type="ECO:0000259" key="3">
    <source>
        <dbReference type="Pfam" id="PF13472"/>
    </source>
</evidence>
<dbReference type="PANTHER" id="PTHR37981">
    <property type="entry name" value="LIPASE 2"/>
    <property type="match status" value="1"/>
</dbReference>